<name>A0ABS1CRE3_9PROT</name>
<dbReference type="EMBL" id="NRSG01000007">
    <property type="protein sequence ID" value="MBK1657008.1"/>
    <property type="molecule type" value="Genomic_DNA"/>
</dbReference>
<dbReference type="PANTHER" id="PTHR43163:SF6">
    <property type="entry name" value="DIPEPTIDE TRANSPORT SYSTEM PERMEASE PROTEIN DPPB-RELATED"/>
    <property type="match status" value="1"/>
</dbReference>
<dbReference type="SUPFAM" id="SSF161098">
    <property type="entry name" value="MetI-like"/>
    <property type="match status" value="1"/>
</dbReference>
<keyword evidence="3" id="KW-1003">Cell membrane</keyword>
<comment type="similarity">
    <text evidence="7">Belongs to the binding-protein-dependent transport system permease family.</text>
</comment>
<evidence type="ECO:0000313" key="9">
    <source>
        <dbReference type="EMBL" id="MBK1657008.1"/>
    </source>
</evidence>
<dbReference type="InterPro" id="IPR000515">
    <property type="entry name" value="MetI-like"/>
</dbReference>
<feature type="transmembrane region" description="Helical" evidence="7">
    <location>
        <begin position="113"/>
        <end position="133"/>
    </location>
</feature>
<evidence type="ECO:0000313" key="10">
    <source>
        <dbReference type="Proteomes" id="UP000697995"/>
    </source>
</evidence>
<evidence type="ECO:0000256" key="6">
    <source>
        <dbReference type="ARBA" id="ARBA00023136"/>
    </source>
</evidence>
<evidence type="ECO:0000256" key="4">
    <source>
        <dbReference type="ARBA" id="ARBA00022692"/>
    </source>
</evidence>
<dbReference type="RefSeq" id="WP_133217658.1">
    <property type="nucleotide sequence ID" value="NZ_NRSG01000007.1"/>
</dbReference>
<evidence type="ECO:0000256" key="5">
    <source>
        <dbReference type="ARBA" id="ARBA00022989"/>
    </source>
</evidence>
<feature type="transmembrane region" description="Helical" evidence="7">
    <location>
        <begin position="194"/>
        <end position="217"/>
    </location>
</feature>
<comment type="caution">
    <text evidence="9">The sequence shown here is derived from an EMBL/GenBank/DDBJ whole genome shotgun (WGS) entry which is preliminary data.</text>
</comment>
<reference evidence="9 10" key="1">
    <citation type="journal article" date="2020" name="Microorganisms">
        <title>Osmotic Adaptation and Compatible Solute Biosynthesis of Phototrophic Bacteria as Revealed from Genome Analyses.</title>
        <authorList>
            <person name="Imhoff J.F."/>
            <person name="Rahn T."/>
            <person name="Kunzel S."/>
            <person name="Keller A."/>
            <person name="Neulinger S.C."/>
        </authorList>
    </citation>
    <scope>NUCLEOTIDE SEQUENCE [LARGE SCALE GENOMIC DNA]</scope>
    <source>
        <strain evidence="9 10">DSM 15382</strain>
    </source>
</reference>
<dbReference type="PROSITE" id="PS50928">
    <property type="entry name" value="ABC_TM1"/>
    <property type="match status" value="1"/>
</dbReference>
<proteinExistence type="inferred from homology"/>
<feature type="transmembrane region" description="Helical" evidence="7">
    <location>
        <begin position="20"/>
        <end position="41"/>
    </location>
</feature>
<dbReference type="Pfam" id="PF00528">
    <property type="entry name" value="BPD_transp_1"/>
    <property type="match status" value="1"/>
</dbReference>
<dbReference type="InterPro" id="IPR035906">
    <property type="entry name" value="MetI-like_sf"/>
</dbReference>
<evidence type="ECO:0000259" key="8">
    <source>
        <dbReference type="PROSITE" id="PS50928"/>
    </source>
</evidence>
<dbReference type="CDD" id="cd06261">
    <property type="entry name" value="TM_PBP2"/>
    <property type="match status" value="1"/>
</dbReference>
<evidence type="ECO:0000256" key="7">
    <source>
        <dbReference type="RuleBase" id="RU363032"/>
    </source>
</evidence>
<keyword evidence="4 7" id="KW-0812">Transmembrane</keyword>
<sequence>MPRRLVRRLMGTLRYILRRLFFCACLVVGVSLILFALINAIGNPIEILLAERPGMTDEIVAEISRYYGLDGSVTDRYLTWAGAMLQGDFGTSIIYNQPVGGMLVTFGLETLKIQVPGILIALLASVGASVLAATRQYSRVDFGVISAAMLGHSLPGFFVGILLILVFAYWLGILPSYGAYSTRSMLMDSEIIDGLWHMVLPVSMLAFFNTATLTLLLRASLVDTLRQDYITAARAAGLPERRVVLGHALRNAFIPVLTYLGILFGLMLGTAPVTETVFTWPGLGALYIMAIQQLDYPLIMGTTMVITVMLVAATLLTDIAYVLIDPRIRLG</sequence>
<keyword evidence="6 7" id="KW-0472">Membrane</keyword>
<keyword evidence="5 7" id="KW-1133">Transmembrane helix</keyword>
<keyword evidence="10" id="KW-1185">Reference proteome</keyword>
<feature type="transmembrane region" description="Helical" evidence="7">
    <location>
        <begin position="256"/>
        <end position="278"/>
    </location>
</feature>
<feature type="transmembrane region" description="Helical" evidence="7">
    <location>
        <begin position="298"/>
        <end position="324"/>
    </location>
</feature>
<evidence type="ECO:0000256" key="1">
    <source>
        <dbReference type="ARBA" id="ARBA00004651"/>
    </source>
</evidence>
<evidence type="ECO:0000256" key="2">
    <source>
        <dbReference type="ARBA" id="ARBA00022448"/>
    </source>
</evidence>
<gene>
    <name evidence="9" type="ORF">CKO45_02045</name>
</gene>
<evidence type="ECO:0000256" key="3">
    <source>
        <dbReference type="ARBA" id="ARBA00022475"/>
    </source>
</evidence>
<dbReference type="PANTHER" id="PTHR43163">
    <property type="entry name" value="DIPEPTIDE TRANSPORT SYSTEM PERMEASE PROTEIN DPPB-RELATED"/>
    <property type="match status" value="1"/>
</dbReference>
<dbReference type="Gene3D" id="1.10.3720.10">
    <property type="entry name" value="MetI-like"/>
    <property type="match status" value="1"/>
</dbReference>
<feature type="domain" description="ABC transmembrane type-1" evidence="8">
    <location>
        <begin position="107"/>
        <end position="317"/>
    </location>
</feature>
<organism evidence="9 10">
    <name type="scientific">Paracraurococcus ruber</name>
    <dbReference type="NCBI Taxonomy" id="77675"/>
    <lineage>
        <taxon>Bacteria</taxon>
        <taxon>Pseudomonadati</taxon>
        <taxon>Pseudomonadota</taxon>
        <taxon>Alphaproteobacteria</taxon>
        <taxon>Acetobacterales</taxon>
        <taxon>Roseomonadaceae</taxon>
        <taxon>Paracraurococcus</taxon>
    </lineage>
</organism>
<feature type="transmembrane region" description="Helical" evidence="7">
    <location>
        <begin position="154"/>
        <end position="174"/>
    </location>
</feature>
<comment type="subcellular location">
    <subcellularLocation>
        <location evidence="1 7">Cell membrane</location>
        <topology evidence="1 7">Multi-pass membrane protein</topology>
    </subcellularLocation>
</comment>
<accession>A0ABS1CRE3</accession>
<dbReference type="Proteomes" id="UP000697995">
    <property type="component" value="Unassembled WGS sequence"/>
</dbReference>
<keyword evidence="2 7" id="KW-0813">Transport</keyword>
<protein>
    <recommendedName>
        <fullName evidence="8">ABC transmembrane type-1 domain-containing protein</fullName>
    </recommendedName>
</protein>